<dbReference type="InterPro" id="IPR013977">
    <property type="entry name" value="GcvT_C"/>
</dbReference>
<dbReference type="PANTHER" id="PTHR43757">
    <property type="entry name" value="AMINOMETHYLTRANSFERASE"/>
    <property type="match status" value="1"/>
</dbReference>
<reference evidence="4 5" key="1">
    <citation type="journal article" date="2015" name="Genome Announc.">
        <title>Draft Genome Sequence of the Terrestrial Cyanobacterium Scytonema millei VB511283, Isolated from Eastern India.</title>
        <authorList>
            <person name="Sen D."/>
            <person name="Chandrababunaidu M.M."/>
            <person name="Singh D."/>
            <person name="Sanghi N."/>
            <person name="Ghorai A."/>
            <person name="Mishra G.P."/>
            <person name="Madduluri M."/>
            <person name="Adhikary S.P."/>
            <person name="Tripathy S."/>
        </authorList>
    </citation>
    <scope>NUCLEOTIDE SEQUENCE [LARGE SCALE GENOMIC DNA]</scope>
    <source>
        <strain evidence="4 5">VB511283</strain>
    </source>
</reference>
<feature type="domain" description="Aminomethyltransferase C-terminal" evidence="3">
    <location>
        <begin position="290"/>
        <end position="389"/>
    </location>
</feature>
<dbReference type="InterPro" id="IPR029043">
    <property type="entry name" value="GcvT/YgfZ_C"/>
</dbReference>
<proteinExistence type="predicted"/>
<dbReference type="SUPFAM" id="SSF101790">
    <property type="entry name" value="Aminomethyltransferase beta-barrel domain"/>
    <property type="match status" value="1"/>
</dbReference>
<accession>A0A9X5EDF3</accession>
<dbReference type="PANTHER" id="PTHR43757:SF2">
    <property type="entry name" value="AMINOMETHYLTRANSFERASE, MITOCHONDRIAL"/>
    <property type="match status" value="1"/>
</dbReference>
<organism evidence="4 5">
    <name type="scientific">Scytonema millei VB511283</name>
    <dbReference type="NCBI Taxonomy" id="1245923"/>
    <lineage>
        <taxon>Bacteria</taxon>
        <taxon>Bacillati</taxon>
        <taxon>Cyanobacteriota</taxon>
        <taxon>Cyanophyceae</taxon>
        <taxon>Nostocales</taxon>
        <taxon>Scytonemataceae</taxon>
        <taxon>Scytonema</taxon>
    </lineage>
</organism>
<name>A0A9X5EDF3_9CYAN</name>
<feature type="domain" description="GCVT N-terminal" evidence="2">
    <location>
        <begin position="20"/>
        <end position="271"/>
    </location>
</feature>
<gene>
    <name evidence="4" type="ORF">QH73_0024995</name>
</gene>
<dbReference type="InterPro" id="IPR027266">
    <property type="entry name" value="TrmE/GcvT-like"/>
</dbReference>
<feature type="binding site" evidence="1">
    <location>
        <position position="195"/>
    </location>
    <ligand>
        <name>substrate</name>
    </ligand>
</feature>
<evidence type="ECO:0000259" key="3">
    <source>
        <dbReference type="Pfam" id="PF08669"/>
    </source>
</evidence>
<dbReference type="AlphaFoldDB" id="A0A9X5EDF3"/>
<evidence type="ECO:0000313" key="5">
    <source>
        <dbReference type="Proteomes" id="UP000031532"/>
    </source>
</evidence>
<dbReference type="PIRSF" id="PIRSF006487">
    <property type="entry name" value="GcvT"/>
    <property type="match status" value="1"/>
</dbReference>
<dbReference type="Pfam" id="PF01571">
    <property type="entry name" value="GCV_T"/>
    <property type="match status" value="1"/>
</dbReference>
<sequence>MLKPTPVYPRIAALCKSRKWQSWEGYIMADTYNFSVMPEYLAIRNTAALFDFFPLYVYLIRGADAALLLDRLITRNINKCKIGQVMYTALCDAEGKLLDDGTVYRFDETTFQLTTNTPTLDWVQANAAGLQVEIQDKTLTTNTLPLQGPKSRTILNQVAATNLDGLKYFNFVETKIRDIPVVISRTGYTGDLGYEVWSEAKDAIALWDILMAAGSSEGIQPAGFYALDLARIEAGLIWYEYDYIPSRQAQTDAEKVSPLEVSLAWTVDFSKASFIGREALLKEKEQGVQRQLVGLELDRQFLHQTYGEQSLFLQDLRTPWRTKFPVRVGEQIIGQVTSGCWSPAGQNYIAIACVSSNYAQATTSLTPKMAVEIHGQSIPASIKSLPFYDPDHKRSTVTSAPTLALA</sequence>
<keyword evidence="5" id="KW-1185">Reference proteome</keyword>
<dbReference type="InterPro" id="IPR006222">
    <property type="entry name" value="GCVT_N"/>
</dbReference>
<dbReference type="RefSeq" id="WP_063777303.1">
    <property type="nucleotide sequence ID" value="NZ_JTJC03000012.1"/>
</dbReference>
<dbReference type="EMBL" id="JTJC03000012">
    <property type="protein sequence ID" value="NHC37857.1"/>
    <property type="molecule type" value="Genomic_DNA"/>
</dbReference>
<evidence type="ECO:0000259" key="2">
    <source>
        <dbReference type="Pfam" id="PF01571"/>
    </source>
</evidence>
<dbReference type="OrthoDB" id="9774591at2"/>
<evidence type="ECO:0000313" key="4">
    <source>
        <dbReference type="EMBL" id="NHC37857.1"/>
    </source>
</evidence>
<evidence type="ECO:0000256" key="1">
    <source>
        <dbReference type="PIRSR" id="PIRSR006487-1"/>
    </source>
</evidence>
<keyword evidence="4" id="KW-0808">Transferase</keyword>
<dbReference type="Gene3D" id="3.30.1360.120">
    <property type="entry name" value="Probable tRNA modification gtpase trme, domain 1"/>
    <property type="match status" value="1"/>
</dbReference>
<dbReference type="GO" id="GO:0016740">
    <property type="term" value="F:transferase activity"/>
    <property type="evidence" value="ECO:0007669"/>
    <property type="project" value="UniProtKB-KW"/>
</dbReference>
<comment type="caution">
    <text evidence="4">The sequence shown here is derived from an EMBL/GenBank/DDBJ whole genome shotgun (WGS) entry which is preliminary data.</text>
</comment>
<dbReference type="SUPFAM" id="SSF103025">
    <property type="entry name" value="Folate-binding domain"/>
    <property type="match status" value="1"/>
</dbReference>
<dbReference type="Pfam" id="PF08669">
    <property type="entry name" value="GCV_T_C"/>
    <property type="match status" value="1"/>
</dbReference>
<protein>
    <submittedName>
        <fullName evidence="4">Aminomethyl transferase family protein</fullName>
    </submittedName>
</protein>
<dbReference type="InterPro" id="IPR028896">
    <property type="entry name" value="GcvT/YgfZ/DmdA"/>
</dbReference>
<dbReference type="Proteomes" id="UP000031532">
    <property type="component" value="Unassembled WGS sequence"/>
</dbReference>